<evidence type="ECO:0000256" key="1">
    <source>
        <dbReference type="SAM" id="Coils"/>
    </source>
</evidence>
<proteinExistence type="predicted"/>
<keyword evidence="3" id="KW-1185">Reference proteome</keyword>
<dbReference type="AlphaFoldDB" id="A0A9N7AUV1"/>
<sequence length="84" mass="9906">MNIINNLLIKYKHNLLDKKVKELQAELELKETEIADLTSKNQISDSTITNLENKILFLENDIDQLKKSRFRTTIIFKQNIAKQF</sequence>
<feature type="coiled-coil region" evidence="1">
    <location>
        <begin position="13"/>
        <end position="68"/>
    </location>
</feature>
<dbReference type="KEGG" id="mcai:MCCG_0368"/>
<evidence type="ECO:0000313" key="2">
    <source>
        <dbReference type="EMBL" id="AJK51342.1"/>
    </source>
</evidence>
<evidence type="ECO:0000313" key="3">
    <source>
        <dbReference type="Proteomes" id="UP000031910"/>
    </source>
</evidence>
<dbReference type="RefSeq" id="WP_230577431.1">
    <property type="nucleotide sequence ID" value="NZ_CP006959.1"/>
</dbReference>
<accession>A0A9N7AUV1</accession>
<dbReference type="Proteomes" id="UP000031910">
    <property type="component" value="Chromosome"/>
</dbReference>
<keyword evidence="1" id="KW-0175">Coiled coil</keyword>
<protein>
    <submittedName>
        <fullName evidence="2">Uncharacterized protein</fullName>
    </submittedName>
</protein>
<dbReference type="EMBL" id="CP006959">
    <property type="protein sequence ID" value="AJK51342.1"/>
    <property type="molecule type" value="Genomic_DNA"/>
</dbReference>
<reference evidence="2 3" key="1">
    <citation type="submission" date="2013-12" db="EMBL/GenBank/DDBJ databases">
        <authorList>
            <person name="Wang R."/>
            <person name="Li Y."/>
            <person name="Zheng H."/>
            <person name="Xin J."/>
        </authorList>
    </citation>
    <scope>NUCLEOTIDE SEQUENCE [LARGE SCALE GENOMIC DNA]</scope>
    <source>
        <strain evidence="2 3">87001</strain>
    </source>
</reference>
<gene>
    <name evidence="2" type="ORF">MCCG_0368</name>
</gene>
<name>A0A9N7AUV1_MYCCC</name>
<organism evidence="2 3">
    <name type="scientific">Mycoplasma capricolum subsp. capripneumoniae 87001</name>
    <dbReference type="NCBI Taxonomy" id="1124992"/>
    <lineage>
        <taxon>Bacteria</taxon>
        <taxon>Bacillati</taxon>
        <taxon>Mycoplasmatota</taxon>
        <taxon>Mollicutes</taxon>
        <taxon>Mycoplasmataceae</taxon>
        <taxon>Mycoplasma</taxon>
    </lineage>
</organism>